<feature type="region of interest" description="Disordered" evidence="1">
    <location>
        <begin position="462"/>
        <end position="557"/>
    </location>
</feature>
<keyword evidence="3" id="KW-1185">Reference proteome</keyword>
<dbReference type="Proteomes" id="UP000789831">
    <property type="component" value="Unassembled WGS sequence"/>
</dbReference>
<accession>A0A9N9GB24</accession>
<dbReference type="PANTHER" id="PTHR37988:SF1">
    <property type="entry name" value="UPF0592 MEMBRANE PROTEIN C7D4.03C"/>
    <property type="match status" value="1"/>
</dbReference>
<dbReference type="Pfam" id="PF08578">
    <property type="entry name" value="DUF1765"/>
    <property type="match status" value="1"/>
</dbReference>
<proteinExistence type="predicted"/>
<dbReference type="InterPro" id="IPR013887">
    <property type="entry name" value="UPF0592"/>
</dbReference>
<name>A0A9N9GB24_9GLOM</name>
<evidence type="ECO:0000256" key="1">
    <source>
        <dbReference type="SAM" id="MobiDB-lite"/>
    </source>
</evidence>
<reference evidence="2" key="1">
    <citation type="submission" date="2021-06" db="EMBL/GenBank/DDBJ databases">
        <authorList>
            <person name="Kallberg Y."/>
            <person name="Tangrot J."/>
            <person name="Rosling A."/>
        </authorList>
    </citation>
    <scope>NUCLEOTIDE SEQUENCE</scope>
    <source>
        <strain evidence="2">MT106</strain>
    </source>
</reference>
<gene>
    <name evidence="2" type="ORF">AGERDE_LOCUS8745</name>
</gene>
<sequence length="679" mass="75027">MGPLPQYERGDSYNGILIESIVSYRGALLATLGYAIDRLNQKGVYSNVISFCARVLALCFFKIPSVGFVLLQALPVNKLHIKRMLTETLGNFESNEEWISKQNEKIQPIFPDHLGILCFSNVRSWWRQFENAKKIVGEPPIEMSESLVHRNIHTITTVIQFEHPRVSNGPGGGIGGQMSPNGSPILEMAGRRFVETLVSIVEHSMYEDMCNHWIKAVVKKTNMYDVEGVFCLLDFLDTLIMELDGRDSIDTSNDHLNPDNININLSTSFSSISSSNSSSSSTGGLINILDIPFYLSLIKLLLNQSDHTITLLRTISFIYTHFCLFTSKPSYLGQLVKDLLLEEEMFERLFCHWSRNVRVYFMRLLVWRVSRVVGGIGFVDRFYGTGVGNGGAGIFEEEKRRKQDGEPIDSGVAVGVNAEESMIEIVLFTLQSRIENIRLCHEIFSDDIVENRGDEDAIGKGVEEEAKSSLSTLSSSSSTHTAISSKSSPSENQPESLPPSTPSSTPTRQNSNQKRKMKMSAKSLIAMRSSASASTSVQSTTKTKTAATNPNNTITNSITNNLVLDSTSRSKPATKSKPRVTHYAPHRHVYASKAIQEFDAVNQEYLEWCAQTANTRIHNGNNLNINGNGASINESFGSGGINNNNTGILSMLIRFPGLVVEYPKYFGTGGGSNGGIPMI</sequence>
<dbReference type="EMBL" id="CAJVPL010001955">
    <property type="protein sequence ID" value="CAG8593864.1"/>
    <property type="molecule type" value="Genomic_DNA"/>
</dbReference>
<feature type="compositionally biased region" description="Low complexity" evidence="1">
    <location>
        <begin position="468"/>
        <end position="490"/>
    </location>
</feature>
<protein>
    <submittedName>
        <fullName evidence="2">9393_t:CDS:1</fullName>
    </submittedName>
</protein>
<dbReference type="PANTHER" id="PTHR37988">
    <property type="entry name" value="UPF0592 MEMBRANE PROTEIN C7D4.03C"/>
    <property type="match status" value="1"/>
</dbReference>
<evidence type="ECO:0000313" key="2">
    <source>
        <dbReference type="EMBL" id="CAG8593864.1"/>
    </source>
</evidence>
<comment type="caution">
    <text evidence="2">The sequence shown here is derived from an EMBL/GenBank/DDBJ whole genome shotgun (WGS) entry which is preliminary data.</text>
</comment>
<dbReference type="AlphaFoldDB" id="A0A9N9GB24"/>
<organism evidence="2 3">
    <name type="scientific">Ambispora gerdemannii</name>
    <dbReference type="NCBI Taxonomy" id="144530"/>
    <lineage>
        <taxon>Eukaryota</taxon>
        <taxon>Fungi</taxon>
        <taxon>Fungi incertae sedis</taxon>
        <taxon>Mucoromycota</taxon>
        <taxon>Glomeromycotina</taxon>
        <taxon>Glomeromycetes</taxon>
        <taxon>Archaeosporales</taxon>
        <taxon>Ambisporaceae</taxon>
        <taxon>Ambispora</taxon>
    </lineage>
</organism>
<feature type="compositionally biased region" description="Low complexity" evidence="1">
    <location>
        <begin position="529"/>
        <end position="557"/>
    </location>
</feature>
<dbReference type="OrthoDB" id="296767at2759"/>
<evidence type="ECO:0000313" key="3">
    <source>
        <dbReference type="Proteomes" id="UP000789831"/>
    </source>
</evidence>